<dbReference type="OrthoDB" id="10358060at2759"/>
<comment type="caution">
    <text evidence="2">The sequence shown here is derived from an EMBL/GenBank/DDBJ whole genome shotgun (WGS) entry which is preliminary data.</text>
</comment>
<feature type="signal peptide" evidence="1">
    <location>
        <begin position="1"/>
        <end position="21"/>
    </location>
</feature>
<accession>A0A2B7XCE9</accession>
<gene>
    <name evidence="2" type="ORF">GX51_02425</name>
</gene>
<keyword evidence="1" id="KW-0732">Signal</keyword>
<keyword evidence="3" id="KW-1185">Reference proteome</keyword>
<name>A0A2B7XCE9_9EURO</name>
<feature type="chain" id="PRO_5012902834" evidence="1">
    <location>
        <begin position="22"/>
        <end position="104"/>
    </location>
</feature>
<evidence type="ECO:0000313" key="3">
    <source>
        <dbReference type="Proteomes" id="UP000224080"/>
    </source>
</evidence>
<sequence length="104" mass="11475">MRLSNTVSTLLLLALAATTFALPISPENANELNKRLDQLEIPWLSATDEVGAEELRQRRAVLEDEAPRNIDKRIPKLGMWASPKEEAMFMDSKGPTSGALAARD</sequence>
<reference evidence="2 3" key="1">
    <citation type="submission" date="2017-10" db="EMBL/GenBank/DDBJ databases">
        <title>Comparative genomics in systemic dimorphic fungi from Ajellomycetaceae.</title>
        <authorList>
            <person name="Munoz J.F."/>
            <person name="Mcewen J.G."/>
            <person name="Clay O.K."/>
            <person name="Cuomo C.A."/>
        </authorList>
    </citation>
    <scope>NUCLEOTIDE SEQUENCE [LARGE SCALE GENOMIC DNA]</scope>
    <source>
        <strain evidence="2 3">UAMH130</strain>
    </source>
</reference>
<evidence type="ECO:0000313" key="2">
    <source>
        <dbReference type="EMBL" id="PGH06413.1"/>
    </source>
</evidence>
<proteinExistence type="predicted"/>
<dbReference type="EMBL" id="PDNC01000022">
    <property type="protein sequence ID" value="PGH06413.1"/>
    <property type="molecule type" value="Genomic_DNA"/>
</dbReference>
<dbReference type="Proteomes" id="UP000224080">
    <property type="component" value="Unassembled WGS sequence"/>
</dbReference>
<evidence type="ECO:0000256" key="1">
    <source>
        <dbReference type="SAM" id="SignalP"/>
    </source>
</evidence>
<protein>
    <submittedName>
        <fullName evidence="2">Uncharacterized protein</fullName>
    </submittedName>
</protein>
<organism evidence="2 3">
    <name type="scientific">Blastomyces parvus</name>
    <dbReference type="NCBI Taxonomy" id="2060905"/>
    <lineage>
        <taxon>Eukaryota</taxon>
        <taxon>Fungi</taxon>
        <taxon>Dikarya</taxon>
        <taxon>Ascomycota</taxon>
        <taxon>Pezizomycotina</taxon>
        <taxon>Eurotiomycetes</taxon>
        <taxon>Eurotiomycetidae</taxon>
        <taxon>Onygenales</taxon>
        <taxon>Ajellomycetaceae</taxon>
        <taxon>Blastomyces</taxon>
    </lineage>
</organism>
<dbReference type="AlphaFoldDB" id="A0A2B7XCE9"/>